<keyword evidence="4" id="KW-1185">Reference proteome</keyword>
<proteinExistence type="predicted"/>
<gene>
    <name evidence="3" type="ORF">O9K51_02559</name>
</gene>
<evidence type="ECO:0000313" key="3">
    <source>
        <dbReference type="EMBL" id="KAJ6444165.1"/>
    </source>
</evidence>
<dbReference type="AlphaFoldDB" id="A0AB34G1M8"/>
<dbReference type="InterPro" id="IPR015131">
    <property type="entry name" value="Killer_tox_Kp4"/>
</dbReference>
<sequence length="149" mass="16189">MAPWQMRLSAVLAIVLAALLAAAAKAKGSCDGSSICDHSLDLGDGSVMDRILSHTVVMPLDHVFKNGEHIICEYWDWGPTGFCAFVEGSKSGVKGKEVIRLLKEIKKRGCTKCGSYPVNGEKGAKDWDGRLKIDYVHNTHCSKLCLSSH</sequence>
<dbReference type="Proteomes" id="UP001163105">
    <property type="component" value="Unassembled WGS sequence"/>
</dbReference>
<dbReference type="SUPFAM" id="SSF55221">
    <property type="entry name" value="Yeast killer toxins"/>
    <property type="match status" value="1"/>
</dbReference>
<feature type="signal peptide" evidence="1">
    <location>
        <begin position="1"/>
        <end position="26"/>
    </location>
</feature>
<evidence type="ECO:0000259" key="2">
    <source>
        <dbReference type="Pfam" id="PF09044"/>
    </source>
</evidence>
<feature type="domain" description="Killer toxin Kp4" evidence="2">
    <location>
        <begin position="16"/>
        <end position="136"/>
    </location>
</feature>
<evidence type="ECO:0000256" key="1">
    <source>
        <dbReference type="SAM" id="SignalP"/>
    </source>
</evidence>
<feature type="chain" id="PRO_5044235404" evidence="1">
    <location>
        <begin position="27"/>
        <end position="149"/>
    </location>
</feature>
<dbReference type="Pfam" id="PF09044">
    <property type="entry name" value="Kp4"/>
    <property type="match status" value="1"/>
</dbReference>
<keyword evidence="1" id="KW-0732">Signal</keyword>
<dbReference type="GO" id="GO:0005576">
    <property type="term" value="C:extracellular region"/>
    <property type="evidence" value="ECO:0007669"/>
    <property type="project" value="InterPro"/>
</dbReference>
<reference evidence="3" key="1">
    <citation type="submission" date="2023-01" db="EMBL/GenBank/DDBJ databases">
        <title>The growth and conidiation of Purpureocillium lavendulum are regulated by nitrogen source and histone H3K14 acetylation.</title>
        <authorList>
            <person name="Tang P."/>
            <person name="Han J."/>
            <person name="Zhang C."/>
            <person name="Tang P."/>
            <person name="Qi F."/>
            <person name="Zhang K."/>
            <person name="Liang L."/>
        </authorList>
    </citation>
    <scope>NUCLEOTIDE SEQUENCE</scope>
    <source>
        <strain evidence="3">YMF1.00683</strain>
    </source>
</reference>
<accession>A0AB34G1M8</accession>
<organism evidence="3 4">
    <name type="scientific">Purpureocillium lavendulum</name>
    <dbReference type="NCBI Taxonomy" id="1247861"/>
    <lineage>
        <taxon>Eukaryota</taxon>
        <taxon>Fungi</taxon>
        <taxon>Dikarya</taxon>
        <taxon>Ascomycota</taxon>
        <taxon>Pezizomycotina</taxon>
        <taxon>Sordariomycetes</taxon>
        <taxon>Hypocreomycetidae</taxon>
        <taxon>Hypocreales</taxon>
        <taxon>Ophiocordycipitaceae</taxon>
        <taxon>Purpureocillium</taxon>
    </lineage>
</organism>
<name>A0AB34G1M8_9HYPO</name>
<dbReference type="Gene3D" id="3.30.430.10">
    <property type="entry name" value="Killer Toxin P4, subunit A"/>
    <property type="match status" value="1"/>
</dbReference>
<protein>
    <submittedName>
        <fullName evidence="3">Kp4 domain-containing protein</fullName>
    </submittedName>
</protein>
<dbReference type="EMBL" id="JAQHRD010000002">
    <property type="protein sequence ID" value="KAJ6444165.1"/>
    <property type="molecule type" value="Genomic_DNA"/>
</dbReference>
<evidence type="ECO:0000313" key="4">
    <source>
        <dbReference type="Proteomes" id="UP001163105"/>
    </source>
</evidence>
<comment type="caution">
    <text evidence="3">The sequence shown here is derived from an EMBL/GenBank/DDBJ whole genome shotgun (WGS) entry which is preliminary data.</text>
</comment>
<dbReference type="InterPro" id="IPR011329">
    <property type="entry name" value="Killer_tox_Kp4/SMK"/>
</dbReference>